<keyword evidence="2" id="KW-0548">Nucleotidyltransferase</keyword>
<keyword evidence="1" id="KW-0472">Membrane</keyword>
<dbReference type="GO" id="GO:0004143">
    <property type="term" value="F:ATP-dependent diacylglycerol kinase activity"/>
    <property type="evidence" value="ECO:0007669"/>
    <property type="project" value="InterPro"/>
</dbReference>
<dbReference type="EMBL" id="CP067089">
    <property type="protein sequence ID" value="QQO11283.1"/>
    <property type="molecule type" value="Genomic_DNA"/>
</dbReference>
<evidence type="ECO:0000313" key="3">
    <source>
        <dbReference type="Proteomes" id="UP000595917"/>
    </source>
</evidence>
<dbReference type="PANTHER" id="PTHR31303">
    <property type="entry name" value="CTP-DEPENDENT DIACYLGLYCEROL KINASE 1"/>
    <property type="match status" value="1"/>
</dbReference>
<dbReference type="AlphaFoldDB" id="A0A7T8BDH9"/>
<feature type="transmembrane region" description="Helical" evidence="1">
    <location>
        <begin position="81"/>
        <end position="100"/>
    </location>
</feature>
<organism evidence="2 3">
    <name type="scientific">Breznakiella homolactica</name>
    <dbReference type="NCBI Taxonomy" id="2798577"/>
    <lineage>
        <taxon>Bacteria</taxon>
        <taxon>Pseudomonadati</taxon>
        <taxon>Spirochaetota</taxon>
        <taxon>Spirochaetia</taxon>
        <taxon>Spirochaetales</taxon>
        <taxon>Breznakiellaceae</taxon>
        <taxon>Breznakiella</taxon>
    </lineage>
</organism>
<keyword evidence="1" id="KW-0812">Transmembrane</keyword>
<protein>
    <submittedName>
        <fullName evidence="2">Phosphatidate cytidylyltransferase</fullName>
    </submittedName>
</protein>
<dbReference type="PANTHER" id="PTHR31303:SF1">
    <property type="entry name" value="CTP-DEPENDENT DIACYLGLYCEROL KINASE 1"/>
    <property type="match status" value="1"/>
</dbReference>
<dbReference type="Proteomes" id="UP000595917">
    <property type="component" value="Chromosome"/>
</dbReference>
<keyword evidence="2" id="KW-0808">Transferase</keyword>
<feature type="transmembrane region" description="Helical" evidence="1">
    <location>
        <begin position="106"/>
        <end position="126"/>
    </location>
</feature>
<reference evidence="2" key="1">
    <citation type="submission" date="2021-01" db="EMBL/GenBank/DDBJ databases">
        <title>Description of Breznakiella homolactica.</title>
        <authorList>
            <person name="Song Y."/>
            <person name="Brune A."/>
        </authorList>
    </citation>
    <scope>NUCLEOTIDE SEQUENCE</scope>
    <source>
        <strain evidence="2">RmG30</strain>
    </source>
</reference>
<dbReference type="KEGG" id="bhc:JFL75_01165"/>
<accession>A0A7T8BDH9</accession>
<evidence type="ECO:0000313" key="2">
    <source>
        <dbReference type="EMBL" id="QQO11283.1"/>
    </source>
</evidence>
<proteinExistence type="predicted"/>
<dbReference type="InterPro" id="IPR037997">
    <property type="entry name" value="Dgk1-like"/>
</dbReference>
<name>A0A7T8BDH9_9SPIR</name>
<evidence type="ECO:0000256" key="1">
    <source>
        <dbReference type="SAM" id="Phobius"/>
    </source>
</evidence>
<gene>
    <name evidence="2" type="ORF">JFL75_01165</name>
</gene>
<feature type="transmembrane region" description="Helical" evidence="1">
    <location>
        <begin position="138"/>
        <end position="155"/>
    </location>
</feature>
<sequence length="199" mass="20948">MGAASAAVQEIKTELIRKSIHLLIALTPTMAAINRPVTVLLLMLGTVSYAFMEHLRLSGVHIPVISSVTAMASRSRDQGRFVLGPVTLGLGALLALLLYPSPAAAIAIYALAFGDGLASLIGKIFGSIRPAFLMGKSVEGSLACFTAVFFAAYHISADFRIAFFAAITAALVEALPLNDYDNIALPLSVGFVVQLLMIV</sequence>
<keyword evidence="1" id="KW-1133">Transmembrane helix</keyword>
<keyword evidence="3" id="KW-1185">Reference proteome</keyword>
<dbReference type="GO" id="GO:0016779">
    <property type="term" value="F:nucleotidyltransferase activity"/>
    <property type="evidence" value="ECO:0007669"/>
    <property type="project" value="UniProtKB-KW"/>
</dbReference>